<name>A0A5N7AA32_9EURO</name>
<sequence length="317" mass="33891">MTPSYVRHVITASSQKYDVVEASLRAGSAARAVLSPLRRTGRPPKNRDNNAATQREKDASTQSSTANSLQNRSPRDTITQKASPDRTFHRHRPPQDATTANDVPTACSPARLQQPLTEVAACSAVPGGAVPAVHSMNNAVSQDLTQNPALSVANLDMGVSASDVSALDMDLDPDMGMWEMPSMPDLAMDHSHGDTGSTAMAGSQTDEIGHLPLGSVISPPTITFDTHEPGDCAHRAQNKPPTTLMTQRLCGQISAQLTLDLANTTNICFTLIYMEKSGKEYIQPYSQGKFVGLWSGQLFTGSTNYALPGSIEPSIFL</sequence>
<feature type="region of interest" description="Disordered" evidence="1">
    <location>
        <begin position="33"/>
        <end position="107"/>
    </location>
</feature>
<reference evidence="2 3" key="1">
    <citation type="submission" date="2019-04" db="EMBL/GenBank/DDBJ databases">
        <title>Friends and foes A comparative genomics studyof 23 Aspergillus species from section Flavi.</title>
        <authorList>
            <consortium name="DOE Joint Genome Institute"/>
            <person name="Kjaerbolling I."/>
            <person name="Vesth T."/>
            <person name="Frisvad J.C."/>
            <person name="Nybo J.L."/>
            <person name="Theobald S."/>
            <person name="Kildgaard S."/>
            <person name="Isbrandt T."/>
            <person name="Kuo A."/>
            <person name="Sato A."/>
            <person name="Lyhne E.K."/>
            <person name="Kogle M.E."/>
            <person name="Wiebenga A."/>
            <person name="Kun R.S."/>
            <person name="Lubbers R.J."/>
            <person name="Makela M.R."/>
            <person name="Barry K."/>
            <person name="Chovatia M."/>
            <person name="Clum A."/>
            <person name="Daum C."/>
            <person name="Haridas S."/>
            <person name="He G."/>
            <person name="LaButti K."/>
            <person name="Lipzen A."/>
            <person name="Mondo S."/>
            <person name="Riley R."/>
            <person name="Salamov A."/>
            <person name="Simmons B.A."/>
            <person name="Magnuson J.K."/>
            <person name="Henrissat B."/>
            <person name="Mortensen U.H."/>
            <person name="Larsen T.O."/>
            <person name="Devries R.P."/>
            <person name="Grigoriev I.V."/>
            <person name="Machida M."/>
            <person name="Baker S.E."/>
            <person name="Andersen M.R."/>
        </authorList>
    </citation>
    <scope>NUCLEOTIDE SEQUENCE [LARGE SCALE GENOMIC DNA]</scope>
    <source>
        <strain evidence="2 3">CBS 763.97</strain>
    </source>
</reference>
<gene>
    <name evidence="2" type="ORF">BDV27DRAFT_155633</name>
</gene>
<feature type="compositionally biased region" description="Polar residues" evidence="1">
    <location>
        <begin position="60"/>
        <end position="82"/>
    </location>
</feature>
<keyword evidence="3" id="KW-1185">Reference proteome</keyword>
<proteinExistence type="predicted"/>
<organism evidence="2 3">
    <name type="scientific">Aspergillus caelatus</name>
    <dbReference type="NCBI Taxonomy" id="61420"/>
    <lineage>
        <taxon>Eukaryota</taxon>
        <taxon>Fungi</taxon>
        <taxon>Dikarya</taxon>
        <taxon>Ascomycota</taxon>
        <taxon>Pezizomycotina</taxon>
        <taxon>Eurotiomycetes</taxon>
        <taxon>Eurotiomycetidae</taxon>
        <taxon>Eurotiales</taxon>
        <taxon>Aspergillaceae</taxon>
        <taxon>Aspergillus</taxon>
        <taxon>Aspergillus subgen. Circumdati</taxon>
    </lineage>
</organism>
<feature type="region of interest" description="Disordered" evidence="1">
    <location>
        <begin position="191"/>
        <end position="212"/>
    </location>
</feature>
<dbReference type="GeneID" id="43656625"/>
<dbReference type="AlphaFoldDB" id="A0A5N7AA32"/>
<dbReference type="RefSeq" id="XP_031929822.1">
    <property type="nucleotide sequence ID" value="XM_032072179.1"/>
</dbReference>
<protein>
    <submittedName>
        <fullName evidence="2">Uncharacterized protein</fullName>
    </submittedName>
</protein>
<evidence type="ECO:0000313" key="3">
    <source>
        <dbReference type="Proteomes" id="UP000326268"/>
    </source>
</evidence>
<dbReference type="Proteomes" id="UP000326268">
    <property type="component" value="Unassembled WGS sequence"/>
</dbReference>
<evidence type="ECO:0000313" key="2">
    <source>
        <dbReference type="EMBL" id="KAE8366741.1"/>
    </source>
</evidence>
<accession>A0A5N7AA32</accession>
<dbReference type="EMBL" id="ML737608">
    <property type="protein sequence ID" value="KAE8366741.1"/>
    <property type="molecule type" value="Genomic_DNA"/>
</dbReference>
<dbReference type="OrthoDB" id="2740448at2759"/>
<feature type="compositionally biased region" description="Polar residues" evidence="1">
    <location>
        <begin position="194"/>
        <end position="206"/>
    </location>
</feature>
<evidence type="ECO:0000256" key="1">
    <source>
        <dbReference type="SAM" id="MobiDB-lite"/>
    </source>
</evidence>